<evidence type="ECO:0000256" key="1">
    <source>
        <dbReference type="ARBA" id="ARBA00004141"/>
    </source>
</evidence>
<dbReference type="InterPro" id="IPR036259">
    <property type="entry name" value="MFS_trans_sf"/>
</dbReference>
<dbReference type="PROSITE" id="PS50850">
    <property type="entry name" value="MFS"/>
    <property type="match status" value="1"/>
</dbReference>
<comment type="subcellular location">
    <subcellularLocation>
        <location evidence="1">Membrane</location>
        <topology evidence="1">Multi-pass membrane protein</topology>
    </subcellularLocation>
</comment>
<dbReference type="Gene3D" id="1.20.1720.10">
    <property type="entry name" value="Multidrug resistance protein D"/>
    <property type="match status" value="1"/>
</dbReference>
<feature type="domain" description="Major facilitator superfamily (MFS) profile" evidence="8">
    <location>
        <begin position="69"/>
        <end position="543"/>
    </location>
</feature>
<evidence type="ECO:0000259" key="8">
    <source>
        <dbReference type="PROSITE" id="PS50850"/>
    </source>
</evidence>
<dbReference type="RefSeq" id="XP_044721522.1">
    <property type="nucleotide sequence ID" value="XM_044862908.1"/>
</dbReference>
<dbReference type="InterPro" id="IPR020846">
    <property type="entry name" value="MFS_dom"/>
</dbReference>
<evidence type="ECO:0000256" key="5">
    <source>
        <dbReference type="ARBA" id="ARBA00023136"/>
    </source>
</evidence>
<feature type="transmembrane region" description="Helical" evidence="7">
    <location>
        <begin position="520"/>
        <end position="538"/>
    </location>
</feature>
<feature type="transmembrane region" description="Helical" evidence="7">
    <location>
        <begin position="314"/>
        <end position="334"/>
    </location>
</feature>
<feature type="transmembrane region" description="Helical" evidence="7">
    <location>
        <begin position="222"/>
        <end position="244"/>
    </location>
</feature>
<evidence type="ECO:0000256" key="6">
    <source>
        <dbReference type="SAM" id="MobiDB-lite"/>
    </source>
</evidence>
<keyword evidence="5 7" id="KW-0472">Membrane</keyword>
<accession>A0A9P8SJA2</accession>
<dbReference type="SUPFAM" id="SSF103473">
    <property type="entry name" value="MFS general substrate transporter"/>
    <property type="match status" value="1"/>
</dbReference>
<feature type="transmembrane region" description="Helical" evidence="7">
    <location>
        <begin position="413"/>
        <end position="434"/>
    </location>
</feature>
<dbReference type="Gene3D" id="1.20.1250.20">
    <property type="entry name" value="MFS general substrate transporter like domains"/>
    <property type="match status" value="1"/>
</dbReference>
<feature type="transmembrane region" description="Helical" evidence="7">
    <location>
        <begin position="190"/>
        <end position="210"/>
    </location>
</feature>
<dbReference type="Proteomes" id="UP000824596">
    <property type="component" value="Unassembled WGS sequence"/>
</dbReference>
<dbReference type="InterPro" id="IPR011701">
    <property type="entry name" value="MFS"/>
</dbReference>
<reference evidence="9" key="1">
    <citation type="submission" date="2021-09" db="EMBL/GenBank/DDBJ databases">
        <title>A high-quality genome of the endoparasitic fungus Hirsutella rhossiliensis with a comparison of Hirsutella genomes reveals transposable elements contributing to genome size variation.</title>
        <authorList>
            <person name="Lin R."/>
            <person name="Jiao Y."/>
            <person name="Sun X."/>
            <person name="Ling J."/>
            <person name="Xie B."/>
            <person name="Cheng X."/>
        </authorList>
    </citation>
    <scope>NUCLEOTIDE SEQUENCE</scope>
    <source>
        <strain evidence="9">HR02</strain>
    </source>
</reference>
<keyword evidence="10" id="KW-1185">Reference proteome</keyword>
<protein>
    <submittedName>
        <fullName evidence="9">Major facilitator superfamily domain-containing protein</fullName>
    </submittedName>
</protein>
<proteinExistence type="predicted"/>
<evidence type="ECO:0000313" key="10">
    <source>
        <dbReference type="Proteomes" id="UP000824596"/>
    </source>
</evidence>
<dbReference type="FunFam" id="1.20.1250.20:FF:000196">
    <property type="entry name" value="MFS toxin efflux pump (AflT)"/>
    <property type="match status" value="1"/>
</dbReference>
<organism evidence="9 10">
    <name type="scientific">Hirsutella rhossiliensis</name>
    <dbReference type="NCBI Taxonomy" id="111463"/>
    <lineage>
        <taxon>Eukaryota</taxon>
        <taxon>Fungi</taxon>
        <taxon>Dikarya</taxon>
        <taxon>Ascomycota</taxon>
        <taxon>Pezizomycotina</taxon>
        <taxon>Sordariomycetes</taxon>
        <taxon>Hypocreomycetidae</taxon>
        <taxon>Hypocreales</taxon>
        <taxon>Ophiocordycipitaceae</taxon>
        <taxon>Hirsutella</taxon>
    </lineage>
</organism>
<keyword evidence="2" id="KW-0813">Transport</keyword>
<feature type="transmembrane region" description="Helical" evidence="7">
    <location>
        <begin position="164"/>
        <end position="184"/>
    </location>
</feature>
<dbReference type="Pfam" id="PF07690">
    <property type="entry name" value="MFS_1"/>
    <property type="match status" value="1"/>
</dbReference>
<evidence type="ECO:0000256" key="4">
    <source>
        <dbReference type="ARBA" id="ARBA00022989"/>
    </source>
</evidence>
<dbReference type="PRINTS" id="PR01036">
    <property type="entry name" value="TCRTETB"/>
</dbReference>
<dbReference type="AlphaFoldDB" id="A0A9P8SJA2"/>
<evidence type="ECO:0000256" key="3">
    <source>
        <dbReference type="ARBA" id="ARBA00022692"/>
    </source>
</evidence>
<evidence type="ECO:0000313" key="9">
    <source>
        <dbReference type="EMBL" id="KAH0964009.1"/>
    </source>
</evidence>
<sequence length="577" mass="62279">MPDFTTESKTATEHYFRPSKSPAKETMDGDGVAGSEQTVVEKAPSGIAAPKQDEDDESRYPAGPQFWLVLVSLCLSVFLVALDQTIIAPALGAITTEYGSTKDIGWYGSAYMLTMTALQPMYGNIYRLFNIKLTFLGAIALFELGSLVTAVAPTSVAFIVGRAIAGLGTAGIFSGSMVILSYTMPLRRRPAMFGVFGGLWGVSSVVGPLLGGAFTDKVTWRWCFYINLPIGGIAMLAIFWFLRISRPDNPDGESYMARILQLDLMGAAILIPAIIMIIGLLVGAGVAAIAFTGIETWQQDKSLLPPQFFKKRNVLLAMLFALFVGAYFFPMVYYLALYFQAVQGDTAIEAGIKLLPFLISVVISSIICGALITAFGYYNPVILFEAAILTAGAGLITTFWLDTPFSQWFGYQVLAGLGTGVLFQAGIIVVQNMLPLELIPQATACVQFFQSFGGAIFIALAQTVFQNGLIDNLKRDAPEIDPIIILNSGASDIRKILVQMGREDIVEAVLGAYTLGLRNTYYVSAAAAGCIFLISWGFEWKRIQKTGEDKDKEAAAVVVERNATSDGDATQVDKSSA</sequence>
<evidence type="ECO:0000256" key="7">
    <source>
        <dbReference type="SAM" id="Phobius"/>
    </source>
</evidence>
<feature type="transmembrane region" description="Helical" evidence="7">
    <location>
        <begin position="264"/>
        <end position="294"/>
    </location>
</feature>
<evidence type="ECO:0000256" key="2">
    <source>
        <dbReference type="ARBA" id="ARBA00022448"/>
    </source>
</evidence>
<gene>
    <name evidence="9" type="ORF">HRG_04437</name>
</gene>
<feature type="transmembrane region" description="Helical" evidence="7">
    <location>
        <begin position="382"/>
        <end position="401"/>
    </location>
</feature>
<dbReference type="PANTHER" id="PTHR23501:SF198">
    <property type="entry name" value="AZOLE RESISTANCE PROTEIN 1-RELATED"/>
    <property type="match status" value="1"/>
</dbReference>
<feature type="transmembrane region" description="Helical" evidence="7">
    <location>
        <begin position="446"/>
        <end position="465"/>
    </location>
</feature>
<dbReference type="OrthoDB" id="10021397at2759"/>
<feature type="region of interest" description="Disordered" evidence="6">
    <location>
        <begin position="1"/>
        <end position="58"/>
    </location>
</feature>
<feature type="transmembrane region" description="Helical" evidence="7">
    <location>
        <begin position="354"/>
        <end position="375"/>
    </location>
</feature>
<keyword evidence="4 7" id="KW-1133">Transmembrane helix</keyword>
<comment type="caution">
    <text evidence="9">The sequence shown here is derived from an EMBL/GenBank/DDBJ whole genome shotgun (WGS) entry which is preliminary data.</text>
</comment>
<feature type="compositionally biased region" description="Basic and acidic residues" evidence="6">
    <location>
        <begin position="10"/>
        <end position="27"/>
    </location>
</feature>
<feature type="transmembrane region" description="Helical" evidence="7">
    <location>
        <begin position="66"/>
        <end position="92"/>
    </location>
</feature>
<dbReference type="GO" id="GO:0022857">
    <property type="term" value="F:transmembrane transporter activity"/>
    <property type="evidence" value="ECO:0007669"/>
    <property type="project" value="InterPro"/>
</dbReference>
<name>A0A9P8SJA2_9HYPO</name>
<dbReference type="PANTHER" id="PTHR23501">
    <property type="entry name" value="MAJOR FACILITATOR SUPERFAMILY"/>
    <property type="match status" value="1"/>
</dbReference>
<dbReference type="GeneID" id="68353566"/>
<dbReference type="CDD" id="cd17502">
    <property type="entry name" value="MFS_Azr1_MDR_like"/>
    <property type="match status" value="1"/>
</dbReference>
<dbReference type="EMBL" id="JAIZPD010000004">
    <property type="protein sequence ID" value="KAH0964009.1"/>
    <property type="molecule type" value="Genomic_DNA"/>
</dbReference>
<dbReference type="GO" id="GO:0005886">
    <property type="term" value="C:plasma membrane"/>
    <property type="evidence" value="ECO:0007669"/>
    <property type="project" value="TreeGrafter"/>
</dbReference>
<keyword evidence="3 7" id="KW-0812">Transmembrane</keyword>
<feature type="transmembrane region" description="Helical" evidence="7">
    <location>
        <begin position="134"/>
        <end position="152"/>
    </location>
</feature>